<evidence type="ECO:0000256" key="2">
    <source>
        <dbReference type="ARBA" id="ARBA00002659"/>
    </source>
</evidence>
<comment type="pathway">
    <text evidence="4 15">Carbohydrate degradation; glycolysis; D-glyceraldehyde 3-phosphate and glycerone phosphate from D-glucose: step 3/4.</text>
</comment>
<dbReference type="PATRIC" id="fig|1121326.3.peg.296"/>
<keyword evidence="11 15" id="KW-0067">ATP-binding</keyword>
<feature type="binding site" evidence="15">
    <location>
        <begin position="102"/>
        <end position="105"/>
    </location>
    <ligand>
        <name>ATP</name>
        <dbReference type="ChEBI" id="CHEBI:30616"/>
    </ligand>
</feature>
<feature type="binding site" description="in other chain" evidence="15">
    <location>
        <position position="211"/>
    </location>
    <ligand>
        <name>ADP</name>
        <dbReference type="ChEBI" id="CHEBI:456216"/>
        <note>allosteric activator; ligand shared between dimeric partners</note>
    </ligand>
</feature>
<protein>
    <recommendedName>
        <fullName evidence="15">ATP-dependent 6-phosphofructokinase</fullName>
        <shortName evidence="15">ATP-PFK</shortName>
        <shortName evidence="15">Phosphofructokinase</shortName>
        <ecNumber evidence="15">2.7.1.11</ecNumber>
    </recommendedName>
    <alternativeName>
        <fullName evidence="15">Phosphohexokinase</fullName>
    </alternativeName>
</protein>
<dbReference type="SUPFAM" id="SSF53784">
    <property type="entry name" value="Phosphofructokinase"/>
    <property type="match status" value="1"/>
</dbReference>
<dbReference type="GO" id="GO:0016208">
    <property type="term" value="F:AMP binding"/>
    <property type="evidence" value="ECO:0007669"/>
    <property type="project" value="TreeGrafter"/>
</dbReference>
<organism evidence="17 18">
    <name type="scientific">Clostridium magnum DSM 2767</name>
    <dbReference type="NCBI Taxonomy" id="1121326"/>
    <lineage>
        <taxon>Bacteria</taxon>
        <taxon>Bacillati</taxon>
        <taxon>Bacillota</taxon>
        <taxon>Clostridia</taxon>
        <taxon>Eubacteriales</taxon>
        <taxon>Clostridiaceae</taxon>
        <taxon>Clostridium</taxon>
    </lineage>
</organism>
<feature type="binding site" description="in other chain" evidence="15">
    <location>
        <position position="222"/>
    </location>
    <ligand>
        <name>substrate</name>
        <note>ligand shared between dimeric partners</note>
    </ligand>
</feature>
<evidence type="ECO:0000313" key="17">
    <source>
        <dbReference type="EMBL" id="KZL93295.1"/>
    </source>
</evidence>
<keyword evidence="6 15" id="KW-0021">Allosteric enzyme</keyword>
<evidence type="ECO:0000256" key="8">
    <source>
        <dbReference type="ARBA" id="ARBA00022723"/>
    </source>
</evidence>
<keyword evidence="10 15" id="KW-0418">Kinase</keyword>
<evidence type="ECO:0000313" key="18">
    <source>
        <dbReference type="Proteomes" id="UP000076603"/>
    </source>
</evidence>
<comment type="function">
    <text evidence="2 15">Catalyzes the phosphorylation of D-fructose 6-phosphate to fructose 1,6-bisphosphate by ATP, the first committing step of glycolysis.</text>
</comment>
<dbReference type="PRINTS" id="PR00476">
    <property type="entry name" value="PHFRCTKINASE"/>
</dbReference>
<evidence type="ECO:0000256" key="4">
    <source>
        <dbReference type="ARBA" id="ARBA00004679"/>
    </source>
</evidence>
<dbReference type="AlphaFoldDB" id="A0A162U0W1"/>
<comment type="subcellular location">
    <subcellularLocation>
        <location evidence="3 15">Cytoplasm</location>
    </subcellularLocation>
</comment>
<dbReference type="Proteomes" id="UP000076603">
    <property type="component" value="Unassembled WGS sequence"/>
</dbReference>
<feature type="binding site" description="in other chain" evidence="15">
    <location>
        <begin position="125"/>
        <end position="127"/>
    </location>
    <ligand>
        <name>substrate</name>
        <note>ligand shared between dimeric partners</note>
    </ligand>
</feature>
<evidence type="ECO:0000256" key="12">
    <source>
        <dbReference type="ARBA" id="ARBA00022842"/>
    </source>
</evidence>
<feature type="domain" description="Phosphofructokinase" evidence="16">
    <location>
        <begin position="4"/>
        <end position="275"/>
    </location>
</feature>
<evidence type="ECO:0000256" key="15">
    <source>
        <dbReference type="HAMAP-Rule" id="MF_00339"/>
    </source>
</evidence>
<dbReference type="InterPro" id="IPR000023">
    <property type="entry name" value="Phosphofructokinase_dom"/>
</dbReference>
<sequence>MRTIGVLTSGGDAPGMNAAIRAVVRAGLAKGFNVMGVRRGYSGLISGEIIPLDRHSVADIIQRGGTILRTARCEEFKTEEGRKRGANILRTFGIDGLVVIGGDGSFKGAQLLSKLGISTVGLPGTIDNDLPYTEYTIGFDTANNTVLDAINKLRDTSTSHERVSIVEVMGRNCGDIALYAGLAGGAESIIVPEKGYDKDKLCRTILEGKMRGKMHNLIILAEGIGGAEELAQQVEEITGIETRATKLGHIQRGGSPTCMDRVWASRMGYRAIELIEEGKSSRVVGVRDGRIFDMDIDEALSVPRQFDEKLYEIANALSY</sequence>
<dbReference type="EMBL" id="LWAE01000001">
    <property type="protein sequence ID" value="KZL93295.1"/>
    <property type="molecule type" value="Genomic_DNA"/>
</dbReference>
<dbReference type="GO" id="GO:0070095">
    <property type="term" value="F:fructose-6-phosphate binding"/>
    <property type="evidence" value="ECO:0007669"/>
    <property type="project" value="TreeGrafter"/>
</dbReference>
<dbReference type="PANTHER" id="PTHR13697">
    <property type="entry name" value="PHOSPHOFRUCTOKINASE"/>
    <property type="match status" value="1"/>
</dbReference>
<feature type="binding site" description="in other chain" evidence="15">
    <location>
        <begin position="249"/>
        <end position="252"/>
    </location>
    <ligand>
        <name>substrate</name>
        <note>ligand shared between dimeric partners</note>
    </ligand>
</feature>
<comment type="caution">
    <text evidence="17">The sequence shown here is derived from an EMBL/GenBank/DDBJ whole genome shotgun (WGS) entry which is preliminary data.</text>
</comment>
<dbReference type="GO" id="GO:0005945">
    <property type="term" value="C:6-phosphofructokinase complex"/>
    <property type="evidence" value="ECO:0007669"/>
    <property type="project" value="TreeGrafter"/>
</dbReference>
<dbReference type="OrthoDB" id="9802503at2"/>
<dbReference type="PANTHER" id="PTHR13697:SF4">
    <property type="entry name" value="ATP-DEPENDENT 6-PHOSPHOFRUCTOKINASE"/>
    <property type="match status" value="1"/>
</dbReference>
<accession>A0A162U0W1</accession>
<keyword evidence="7 15" id="KW-0808">Transferase</keyword>
<feature type="binding site" description="in other chain" evidence="15">
    <location>
        <begin position="213"/>
        <end position="215"/>
    </location>
    <ligand>
        <name>ADP</name>
        <dbReference type="ChEBI" id="CHEBI:456216"/>
        <note>allosteric activator; ligand shared between dimeric partners</note>
    </ligand>
</feature>
<dbReference type="InterPro" id="IPR012003">
    <property type="entry name" value="ATP_PFK_prok-type"/>
</dbReference>
<dbReference type="NCBIfam" id="TIGR02482">
    <property type="entry name" value="PFKA_ATP"/>
    <property type="match status" value="1"/>
</dbReference>
<dbReference type="RefSeq" id="WP_066616976.1">
    <property type="nucleotide sequence ID" value="NZ_FQXL01000017.1"/>
</dbReference>
<dbReference type="InterPro" id="IPR012828">
    <property type="entry name" value="PFKA_ATP_prok"/>
</dbReference>
<feature type="binding site" evidence="15">
    <location>
        <begin position="21"/>
        <end position="25"/>
    </location>
    <ligand>
        <name>ADP</name>
        <dbReference type="ChEBI" id="CHEBI:456216"/>
        <note>allosteric activator; ligand shared between dimeric partners</note>
    </ligand>
</feature>
<name>A0A162U0W1_9CLOT</name>
<feature type="binding site" description="in other chain" evidence="15">
    <location>
        <begin position="185"/>
        <end position="187"/>
    </location>
    <ligand>
        <name>ADP</name>
        <dbReference type="ChEBI" id="CHEBI:456216"/>
        <note>allosteric activator; ligand shared between dimeric partners</note>
    </ligand>
</feature>
<keyword evidence="9 15" id="KW-0547">Nucleotide-binding</keyword>
<comment type="catalytic activity">
    <reaction evidence="14 15">
        <text>beta-D-fructose 6-phosphate + ATP = beta-D-fructose 1,6-bisphosphate + ADP + H(+)</text>
        <dbReference type="Rhea" id="RHEA:16109"/>
        <dbReference type="ChEBI" id="CHEBI:15378"/>
        <dbReference type="ChEBI" id="CHEBI:30616"/>
        <dbReference type="ChEBI" id="CHEBI:32966"/>
        <dbReference type="ChEBI" id="CHEBI:57634"/>
        <dbReference type="ChEBI" id="CHEBI:456216"/>
        <dbReference type="EC" id="2.7.1.11"/>
    </reaction>
</comment>
<dbReference type="GO" id="GO:0061621">
    <property type="term" value="P:canonical glycolysis"/>
    <property type="evidence" value="ECO:0007669"/>
    <property type="project" value="TreeGrafter"/>
</dbReference>
<dbReference type="InterPro" id="IPR015912">
    <property type="entry name" value="Phosphofructokinase_CS"/>
</dbReference>
<dbReference type="Gene3D" id="3.40.50.450">
    <property type="match status" value="1"/>
</dbReference>
<dbReference type="PROSITE" id="PS00433">
    <property type="entry name" value="PHOSPHOFRUCTOKINASE"/>
    <property type="match status" value="1"/>
</dbReference>
<dbReference type="PIRSF" id="PIRSF000532">
    <property type="entry name" value="ATP_PFK_prok"/>
    <property type="match status" value="1"/>
</dbReference>
<feature type="binding site" evidence="15">
    <location>
        <begin position="72"/>
        <end position="73"/>
    </location>
    <ligand>
        <name>ATP</name>
        <dbReference type="ChEBI" id="CHEBI:30616"/>
    </ligand>
</feature>
<evidence type="ECO:0000259" key="16">
    <source>
        <dbReference type="Pfam" id="PF00365"/>
    </source>
</evidence>
<comment type="subunit">
    <text evidence="15">Homotetramer.</text>
</comment>
<reference evidence="17 18" key="1">
    <citation type="submission" date="2016-04" db="EMBL/GenBank/DDBJ databases">
        <title>Genome sequence of Clostridium magnum DSM 2767.</title>
        <authorList>
            <person name="Poehlein A."/>
            <person name="Uhlig R."/>
            <person name="Fischer R."/>
            <person name="Bahl H."/>
            <person name="Daniel R."/>
        </authorList>
    </citation>
    <scope>NUCLEOTIDE SEQUENCE [LARGE SCALE GENOMIC DNA]</scope>
    <source>
        <strain evidence="17 18">DSM 2767</strain>
    </source>
</reference>
<evidence type="ECO:0000256" key="13">
    <source>
        <dbReference type="ARBA" id="ARBA00023152"/>
    </source>
</evidence>
<dbReference type="InterPro" id="IPR022953">
    <property type="entry name" value="ATP_PFK"/>
</dbReference>
<dbReference type="STRING" id="1121326.CLMAG_03180"/>
<evidence type="ECO:0000256" key="3">
    <source>
        <dbReference type="ARBA" id="ARBA00004496"/>
    </source>
</evidence>
<evidence type="ECO:0000256" key="14">
    <source>
        <dbReference type="ARBA" id="ARBA00048070"/>
    </source>
</evidence>
<keyword evidence="5 15" id="KW-0963">Cytoplasm</keyword>
<dbReference type="EC" id="2.7.1.11" evidence="15"/>
<evidence type="ECO:0000256" key="9">
    <source>
        <dbReference type="ARBA" id="ARBA00022741"/>
    </source>
</evidence>
<feature type="binding site" description="in other chain" evidence="15">
    <location>
        <begin position="169"/>
        <end position="171"/>
    </location>
    <ligand>
        <name>substrate</name>
        <note>ligand shared between dimeric partners</note>
    </ligand>
</feature>
<keyword evidence="18" id="KW-1185">Reference proteome</keyword>
<dbReference type="GO" id="GO:0046872">
    <property type="term" value="F:metal ion binding"/>
    <property type="evidence" value="ECO:0007669"/>
    <property type="project" value="UniProtKB-KW"/>
</dbReference>
<dbReference type="NCBIfam" id="NF002872">
    <property type="entry name" value="PRK03202.1"/>
    <property type="match status" value="1"/>
</dbReference>
<proteinExistence type="inferred from homology"/>
<comment type="caution">
    <text evidence="15">Lacks conserved residue(s) required for the propagation of feature annotation.</text>
</comment>
<evidence type="ECO:0000256" key="11">
    <source>
        <dbReference type="ARBA" id="ARBA00022840"/>
    </source>
</evidence>
<dbReference type="GO" id="GO:0048029">
    <property type="term" value="F:monosaccharide binding"/>
    <property type="evidence" value="ECO:0007669"/>
    <property type="project" value="TreeGrafter"/>
</dbReference>
<evidence type="ECO:0000256" key="1">
    <source>
        <dbReference type="ARBA" id="ARBA00001946"/>
    </source>
</evidence>
<dbReference type="GO" id="GO:0042802">
    <property type="term" value="F:identical protein binding"/>
    <property type="evidence" value="ECO:0007669"/>
    <property type="project" value="TreeGrafter"/>
</dbReference>
<dbReference type="FunFam" id="3.40.50.450:FF:000001">
    <property type="entry name" value="ATP-dependent 6-phosphofructokinase"/>
    <property type="match status" value="1"/>
</dbReference>
<dbReference type="HAMAP" id="MF_00339">
    <property type="entry name" value="Phosphofructokinase_I_B1"/>
    <property type="match status" value="1"/>
</dbReference>
<feature type="binding site" description="in other chain" evidence="15">
    <location>
        <position position="154"/>
    </location>
    <ligand>
        <name>ADP</name>
        <dbReference type="ChEBI" id="CHEBI:456216"/>
        <note>allosteric activator; ligand shared between dimeric partners</note>
    </ligand>
</feature>
<gene>
    <name evidence="17" type="primary">pfkA_1</name>
    <name evidence="15" type="synonym">pfkA</name>
    <name evidence="17" type="ORF">CLMAG_03180</name>
</gene>
<comment type="cofactor">
    <cofactor evidence="1 15">
        <name>Mg(2+)</name>
        <dbReference type="ChEBI" id="CHEBI:18420"/>
    </cofactor>
</comment>
<comment type="similarity">
    <text evidence="15">Belongs to the phosphofructokinase type A (PFKA) family. ATP-dependent PFK group I subfamily. Prokaryotic clade 'B1' sub-subfamily.</text>
</comment>
<dbReference type="GO" id="GO:0030388">
    <property type="term" value="P:fructose 1,6-bisphosphate metabolic process"/>
    <property type="evidence" value="ECO:0007669"/>
    <property type="project" value="TreeGrafter"/>
</dbReference>
<evidence type="ECO:0000256" key="10">
    <source>
        <dbReference type="ARBA" id="ARBA00022777"/>
    </source>
</evidence>
<feature type="binding site" evidence="15">
    <location>
        <position position="103"/>
    </location>
    <ligand>
        <name>Mg(2+)</name>
        <dbReference type="ChEBI" id="CHEBI:18420"/>
        <note>catalytic</note>
    </ligand>
</feature>
<feature type="active site" description="Proton acceptor" evidence="15">
    <location>
        <position position="127"/>
    </location>
</feature>
<comment type="activity regulation">
    <text evidence="15">Allosterically activated by ADP and other diphosphonucleosides, and allosterically inhibited by phosphoenolpyruvate.</text>
</comment>
<evidence type="ECO:0000256" key="5">
    <source>
        <dbReference type="ARBA" id="ARBA00022490"/>
    </source>
</evidence>
<dbReference type="Gene3D" id="3.40.50.460">
    <property type="entry name" value="Phosphofructokinase domain"/>
    <property type="match status" value="1"/>
</dbReference>
<feature type="binding site" evidence="15">
    <location>
        <position position="243"/>
    </location>
    <ligand>
        <name>substrate</name>
        <note>ligand shared between dimeric partners</note>
    </ligand>
</feature>
<keyword evidence="12 15" id="KW-0460">Magnesium</keyword>
<keyword evidence="13 15" id="KW-0324">Glycolysis</keyword>
<dbReference type="UniPathway" id="UPA00109">
    <property type="reaction ID" value="UER00182"/>
</dbReference>
<evidence type="ECO:0000256" key="6">
    <source>
        <dbReference type="ARBA" id="ARBA00022533"/>
    </source>
</evidence>
<keyword evidence="8 15" id="KW-0479">Metal-binding</keyword>
<dbReference type="FunFam" id="3.40.50.460:FF:000002">
    <property type="entry name" value="ATP-dependent 6-phosphofructokinase"/>
    <property type="match status" value="1"/>
</dbReference>
<dbReference type="GO" id="GO:0005524">
    <property type="term" value="F:ATP binding"/>
    <property type="evidence" value="ECO:0007669"/>
    <property type="project" value="UniProtKB-UniRule"/>
</dbReference>
<feature type="binding site" evidence="15">
    <location>
        <position position="162"/>
    </location>
    <ligand>
        <name>substrate</name>
        <note>ligand shared between dimeric partners</note>
    </ligand>
</feature>
<dbReference type="Pfam" id="PF00365">
    <property type="entry name" value="PFK"/>
    <property type="match status" value="1"/>
</dbReference>
<feature type="binding site" evidence="15">
    <location>
        <position position="11"/>
    </location>
    <ligand>
        <name>ATP</name>
        <dbReference type="ChEBI" id="CHEBI:30616"/>
    </ligand>
</feature>
<dbReference type="InterPro" id="IPR035966">
    <property type="entry name" value="PKF_sf"/>
</dbReference>
<dbReference type="GO" id="GO:0003872">
    <property type="term" value="F:6-phosphofructokinase activity"/>
    <property type="evidence" value="ECO:0007669"/>
    <property type="project" value="UniProtKB-UniRule"/>
</dbReference>
<dbReference type="GO" id="GO:0006002">
    <property type="term" value="P:fructose 6-phosphate metabolic process"/>
    <property type="evidence" value="ECO:0007669"/>
    <property type="project" value="UniProtKB-UniRule"/>
</dbReference>
<evidence type="ECO:0000256" key="7">
    <source>
        <dbReference type="ARBA" id="ARBA00022679"/>
    </source>
</evidence>